<reference evidence="1" key="1">
    <citation type="submission" date="2023-09" db="UniProtKB">
        <authorList>
            <consortium name="Ensembl"/>
        </authorList>
    </citation>
    <scope>IDENTIFICATION</scope>
</reference>
<protein>
    <recommendedName>
        <fullName evidence="2">RNA-binding protein EWS-like protein</fullName>
    </recommendedName>
</protein>
<proteinExistence type="predicted"/>
<name>A0A8C0WHE5_CASCN</name>
<evidence type="ECO:0000313" key="1">
    <source>
        <dbReference type="Ensembl" id="ENSCCNP00000011771.1"/>
    </source>
</evidence>
<dbReference type="Ensembl" id="ENSCCNT00000015427.1">
    <property type="protein sequence ID" value="ENSCCNP00000011771.1"/>
    <property type="gene ID" value="ENSCCNG00000012234.1"/>
</dbReference>
<dbReference type="AlphaFoldDB" id="A0A8C0WHE5"/>
<evidence type="ECO:0008006" key="2">
    <source>
        <dbReference type="Google" id="ProtNLM"/>
    </source>
</evidence>
<sequence>MALTDYSTSGQAAVQQGYSAYTTQPTQGYAQTTQAYGQQGYGTYGQPTDVSYTVTYGHTTHTTSYGQSPTGSTNTLTTVTMRLWMIWETSLSIVGLLRWKRELGSSP</sequence>
<organism evidence="1">
    <name type="scientific">Castor canadensis</name>
    <name type="common">American beaver</name>
    <dbReference type="NCBI Taxonomy" id="51338"/>
    <lineage>
        <taxon>Eukaryota</taxon>
        <taxon>Metazoa</taxon>
        <taxon>Chordata</taxon>
        <taxon>Craniata</taxon>
        <taxon>Vertebrata</taxon>
        <taxon>Euteleostomi</taxon>
        <taxon>Mammalia</taxon>
        <taxon>Eutheria</taxon>
        <taxon>Euarchontoglires</taxon>
        <taxon>Glires</taxon>
        <taxon>Rodentia</taxon>
        <taxon>Castorimorpha</taxon>
        <taxon>Castoridae</taxon>
        <taxon>Castor</taxon>
    </lineage>
</organism>
<accession>A0A8C0WHE5</accession>